<reference evidence="1 2" key="1">
    <citation type="journal article" date="2023" name="J. Hered.">
        <title>Chromosome-level genome of the wood stork (Mycteria americana) provides insight into avian chromosome evolution.</title>
        <authorList>
            <person name="Flamio R. Jr."/>
            <person name="Ramstad K.M."/>
        </authorList>
    </citation>
    <scope>NUCLEOTIDE SEQUENCE [LARGE SCALE GENOMIC DNA]</scope>
    <source>
        <strain evidence="1">JAX WOST 10</strain>
    </source>
</reference>
<name>A0AAN7SLK5_MYCAM</name>
<comment type="caution">
    <text evidence="1">The sequence shown here is derived from an EMBL/GenBank/DDBJ whole genome shotgun (WGS) entry which is preliminary data.</text>
</comment>
<keyword evidence="2" id="KW-1185">Reference proteome</keyword>
<proteinExistence type="predicted"/>
<feature type="non-terminal residue" evidence="1">
    <location>
        <position position="263"/>
    </location>
</feature>
<protein>
    <submittedName>
        <fullName evidence="1">Uncharacterized protein</fullName>
    </submittedName>
</protein>
<dbReference type="AlphaFoldDB" id="A0AAN7SLK5"/>
<organism evidence="1 2">
    <name type="scientific">Mycteria americana</name>
    <name type="common">Wood stork</name>
    <dbReference type="NCBI Taxonomy" id="33587"/>
    <lineage>
        <taxon>Eukaryota</taxon>
        <taxon>Metazoa</taxon>
        <taxon>Chordata</taxon>
        <taxon>Craniata</taxon>
        <taxon>Vertebrata</taxon>
        <taxon>Euteleostomi</taxon>
        <taxon>Archelosauria</taxon>
        <taxon>Archosauria</taxon>
        <taxon>Dinosauria</taxon>
        <taxon>Saurischia</taxon>
        <taxon>Theropoda</taxon>
        <taxon>Coelurosauria</taxon>
        <taxon>Aves</taxon>
        <taxon>Neognathae</taxon>
        <taxon>Neoaves</taxon>
        <taxon>Aequornithes</taxon>
        <taxon>Ciconiiformes</taxon>
        <taxon>Ciconiidae</taxon>
        <taxon>Mycteria</taxon>
    </lineage>
</organism>
<dbReference type="EMBL" id="JAUNZN010000001">
    <property type="protein sequence ID" value="KAK4832068.1"/>
    <property type="molecule type" value="Genomic_DNA"/>
</dbReference>
<evidence type="ECO:0000313" key="2">
    <source>
        <dbReference type="Proteomes" id="UP001333110"/>
    </source>
</evidence>
<gene>
    <name evidence="1" type="ORF">QYF61_020624</name>
</gene>
<evidence type="ECO:0000313" key="1">
    <source>
        <dbReference type="EMBL" id="KAK4832068.1"/>
    </source>
</evidence>
<sequence>MGVAKHWHRLPREVVESPSLEFFDMFGLDNSHKSVYAYKKGGWRLDLTGEVMPCEGSWNQVTLLTSQFTQVDNSSPVEFTGTLAIQLVCACLAEKRQPTCSAADRLEGLPPEREEQLSLAARLRHGITVPPLPVLNLQDAAGTDILFEFKKGPDRLMEEKLIEDCHVQRTQEETESKAILKSERTTFTAFHFLVHSARVILGVAPVPQEAQGPGRPEGKTNHLGPVFALFVPFYSSIPRVQVTQVLGHFSITNKTLVYILGLQ</sequence>
<dbReference type="Proteomes" id="UP001333110">
    <property type="component" value="Unassembled WGS sequence"/>
</dbReference>
<accession>A0AAN7SLK5</accession>